<dbReference type="RefSeq" id="WP_129032422.1">
    <property type="nucleotide sequence ID" value="NZ_CP059603.1"/>
</dbReference>
<comment type="similarity">
    <text evidence="2">Belongs to the autoinducer-2 exporter (AI-2E) (TC 2.A.86) family.</text>
</comment>
<dbReference type="OrthoDB" id="9772136at2"/>
<gene>
    <name evidence="6" type="ORF">DXH47_05830</name>
</gene>
<proteinExistence type="inferred from homology"/>
<accession>A0A4Q0VI52</accession>
<evidence type="ECO:0000256" key="5">
    <source>
        <dbReference type="ARBA" id="ARBA00023136"/>
    </source>
</evidence>
<evidence type="ECO:0000313" key="6">
    <source>
        <dbReference type="EMBL" id="RXI78755.1"/>
    </source>
</evidence>
<dbReference type="PANTHER" id="PTHR21716">
    <property type="entry name" value="TRANSMEMBRANE PROTEIN"/>
    <property type="match status" value="1"/>
</dbReference>
<name>A0A4Q0VI52_9LACO</name>
<evidence type="ECO:0000256" key="4">
    <source>
        <dbReference type="ARBA" id="ARBA00022989"/>
    </source>
</evidence>
<dbReference type="GO" id="GO:0016020">
    <property type="term" value="C:membrane"/>
    <property type="evidence" value="ECO:0007669"/>
    <property type="project" value="UniProtKB-SubCell"/>
</dbReference>
<reference evidence="6 7" key="1">
    <citation type="submission" date="2018-08" db="EMBL/GenBank/DDBJ databases">
        <title>Lactobacillus suantsai sp. nov., isolated from traditional fermented suan-tsai in Taiwan.</title>
        <authorList>
            <person name="Huang C.-H."/>
        </authorList>
    </citation>
    <scope>NUCLEOTIDE SEQUENCE [LARGE SCALE GENOMIC DNA]</scope>
    <source>
        <strain evidence="6 7">BCRC 12945</strain>
    </source>
</reference>
<evidence type="ECO:0000256" key="1">
    <source>
        <dbReference type="ARBA" id="ARBA00004141"/>
    </source>
</evidence>
<comment type="caution">
    <text evidence="6">The sequence shown here is derived from an EMBL/GenBank/DDBJ whole genome shotgun (WGS) entry which is preliminary data.</text>
</comment>
<dbReference type="Pfam" id="PF01594">
    <property type="entry name" value="AI-2E_transport"/>
    <property type="match status" value="1"/>
</dbReference>
<keyword evidence="5" id="KW-0472">Membrane</keyword>
<keyword evidence="3" id="KW-0812">Transmembrane</keyword>
<evidence type="ECO:0000256" key="3">
    <source>
        <dbReference type="ARBA" id="ARBA00022692"/>
    </source>
</evidence>
<keyword evidence="7" id="KW-1185">Reference proteome</keyword>
<dbReference type="GO" id="GO:0055085">
    <property type="term" value="P:transmembrane transport"/>
    <property type="evidence" value="ECO:0007669"/>
    <property type="project" value="TreeGrafter"/>
</dbReference>
<protein>
    <submittedName>
        <fullName evidence="6">AI-2E family transporter</fullName>
    </submittedName>
</protein>
<organism evidence="6 7">
    <name type="scientific">Levilactobacillus suantsaii</name>
    <dbReference type="NCBI Taxonomy" id="2292255"/>
    <lineage>
        <taxon>Bacteria</taxon>
        <taxon>Bacillati</taxon>
        <taxon>Bacillota</taxon>
        <taxon>Bacilli</taxon>
        <taxon>Lactobacillales</taxon>
        <taxon>Lactobacillaceae</taxon>
        <taxon>Levilactobacillus</taxon>
    </lineage>
</organism>
<dbReference type="InterPro" id="IPR002549">
    <property type="entry name" value="AI-2E-like"/>
</dbReference>
<comment type="subcellular location">
    <subcellularLocation>
        <location evidence="1">Membrane</location>
        <topology evidence="1">Multi-pass membrane protein</topology>
    </subcellularLocation>
</comment>
<keyword evidence="4" id="KW-1133">Transmembrane helix</keyword>
<sequence length="378" mass="43331">MNLWERFVANIRLRRFVVLAAIILILWLVRSEMNTILLTFIFTFLVLQLVKFVHRHVHLPSQLIVIVTYVVILGGLYWAITTYLPQLVTSSMRGIEQLYKFYQNPDNDTNEVARWVINYLSTSDIVNQLQNGAKLVLNYVSTIGSFGFTVFMSMILSFFFTIEDKQMAAFSQRFLTSTYGWIFQDIKFFAEKFINTFGVVLEAQFFIALCNTLITTVILAIMQMPQLPTLAIMIFVLSLIPVAGVIVSVFPLAILGYSVGGYRYIIYILVMIVVVHALEAYVLNPKFMSSRTELPIFYTFVVLLAGEQLFGVWGLIVGVPIFTFFLDILGVRPVHGLHPGVDVEKLRQYRQTHGRHHHHPEDTDCDDTDNNVEKHDQP</sequence>
<evidence type="ECO:0000256" key="2">
    <source>
        <dbReference type="ARBA" id="ARBA00009773"/>
    </source>
</evidence>
<dbReference type="Proteomes" id="UP000290602">
    <property type="component" value="Unassembled WGS sequence"/>
</dbReference>
<evidence type="ECO:0000313" key="7">
    <source>
        <dbReference type="Proteomes" id="UP000290602"/>
    </source>
</evidence>
<dbReference type="AlphaFoldDB" id="A0A4Q0VI52"/>
<dbReference type="PANTHER" id="PTHR21716:SF62">
    <property type="entry name" value="TRANSPORT PROTEIN YDBI-RELATED"/>
    <property type="match status" value="1"/>
</dbReference>
<dbReference type="EMBL" id="QXIL01000008">
    <property type="protein sequence ID" value="RXI78755.1"/>
    <property type="molecule type" value="Genomic_DNA"/>
</dbReference>